<dbReference type="InterPro" id="IPR000600">
    <property type="entry name" value="ROK"/>
</dbReference>
<protein>
    <submittedName>
        <fullName evidence="2">ROK family protein</fullName>
    </submittedName>
</protein>
<dbReference type="Proteomes" id="UP000774750">
    <property type="component" value="Unassembled WGS sequence"/>
</dbReference>
<dbReference type="RefSeq" id="WP_204446643.1">
    <property type="nucleotide sequence ID" value="NZ_JACJKY010000011.1"/>
</dbReference>
<dbReference type="PANTHER" id="PTHR18964:SF149">
    <property type="entry name" value="BIFUNCTIONAL UDP-N-ACETYLGLUCOSAMINE 2-EPIMERASE_N-ACETYLMANNOSAMINE KINASE"/>
    <property type="match status" value="1"/>
</dbReference>
<organism evidence="2 3">
    <name type="scientific">Merdimmobilis hominis</name>
    <dbReference type="NCBI Taxonomy" id="2897707"/>
    <lineage>
        <taxon>Bacteria</taxon>
        <taxon>Bacillati</taxon>
        <taxon>Bacillota</taxon>
        <taxon>Clostridia</taxon>
        <taxon>Eubacteriales</taxon>
        <taxon>Oscillospiraceae</taxon>
        <taxon>Merdimmobilis</taxon>
    </lineage>
</organism>
<sequence length="318" mass="33463">MKYYIGIDLGGTNIAAGVVNENKEIVAKTSIKTGSGRDVNLIVDDMALAAKTAAEGANLTFDDVEWIGIGAPGTANKATGIIEYSNNLDWYNVPLVSMLEERTGKKVFIENDANAAAYGEYVAGAAKDADSSVMVTLGTGVGGGIVLNNKIYTGFNFAGAELGHSVIVVDGRQCTCGRKGCLEAYASATGLIVTTKEYMEQYKDSAMWDIVEGDISKVNGRTAFDAMRKGDEAGKLVVDEYIKYLACGVTNIINTFQPDILCIGGGISHEGDTLMVPLKEIVAREVYSRNSARNTEIVAASLGNDAGIIGAALLGLAD</sequence>
<reference evidence="2" key="2">
    <citation type="journal article" date="2021" name="Sci. Rep.">
        <title>The distribution of antibiotic resistance genes in chicken gut microbiota commensals.</title>
        <authorList>
            <person name="Juricova H."/>
            <person name="Matiasovicova J."/>
            <person name="Kubasova T."/>
            <person name="Cejkova D."/>
            <person name="Rychlik I."/>
        </authorList>
    </citation>
    <scope>NUCLEOTIDE SEQUENCE</scope>
    <source>
        <strain evidence="2">An559</strain>
    </source>
</reference>
<accession>A0A938X749</accession>
<evidence type="ECO:0000256" key="1">
    <source>
        <dbReference type="ARBA" id="ARBA00006479"/>
    </source>
</evidence>
<dbReference type="InterPro" id="IPR049874">
    <property type="entry name" value="ROK_cs"/>
</dbReference>
<dbReference type="AlphaFoldDB" id="A0A938X749"/>
<proteinExistence type="inferred from homology"/>
<dbReference type="PANTHER" id="PTHR18964">
    <property type="entry name" value="ROK (REPRESSOR, ORF, KINASE) FAMILY"/>
    <property type="match status" value="1"/>
</dbReference>
<comment type="similarity">
    <text evidence="1">Belongs to the ROK (NagC/XylR) family.</text>
</comment>
<evidence type="ECO:0000313" key="2">
    <source>
        <dbReference type="EMBL" id="MBM6921078.1"/>
    </source>
</evidence>
<evidence type="ECO:0000313" key="3">
    <source>
        <dbReference type="Proteomes" id="UP000774750"/>
    </source>
</evidence>
<comment type="caution">
    <text evidence="2">The sequence shown here is derived from an EMBL/GenBank/DDBJ whole genome shotgun (WGS) entry which is preliminary data.</text>
</comment>
<dbReference type="Gene3D" id="3.30.420.40">
    <property type="match status" value="2"/>
</dbReference>
<dbReference type="SUPFAM" id="SSF53067">
    <property type="entry name" value="Actin-like ATPase domain"/>
    <property type="match status" value="1"/>
</dbReference>
<dbReference type="Pfam" id="PF00480">
    <property type="entry name" value="ROK"/>
    <property type="match status" value="1"/>
</dbReference>
<dbReference type="InterPro" id="IPR043129">
    <property type="entry name" value="ATPase_NBD"/>
</dbReference>
<keyword evidence="3" id="KW-1185">Reference proteome</keyword>
<dbReference type="EMBL" id="JACJKY010000011">
    <property type="protein sequence ID" value="MBM6921078.1"/>
    <property type="molecule type" value="Genomic_DNA"/>
</dbReference>
<gene>
    <name evidence="2" type="ORF">H6A12_07925</name>
</gene>
<reference evidence="2" key="1">
    <citation type="submission" date="2020-08" db="EMBL/GenBank/DDBJ databases">
        <authorList>
            <person name="Cejkova D."/>
            <person name="Kubasova T."/>
            <person name="Jahodarova E."/>
            <person name="Rychlik I."/>
        </authorList>
    </citation>
    <scope>NUCLEOTIDE SEQUENCE</scope>
    <source>
        <strain evidence="2">An559</strain>
    </source>
</reference>
<dbReference type="PROSITE" id="PS01125">
    <property type="entry name" value="ROK"/>
    <property type="match status" value="1"/>
</dbReference>
<name>A0A938X749_9FIRM</name>